<proteinExistence type="predicted"/>
<dbReference type="EMBL" id="CP020925">
    <property type="protein sequence ID" value="ATP17242.1"/>
    <property type="molecule type" value="Genomic_DNA"/>
</dbReference>
<reference evidence="3 4" key="1">
    <citation type="submission" date="2017-04" db="EMBL/GenBank/DDBJ databases">
        <title>Characterization, genome and methylation analysis of a phthalic acid esters degrading strain Sphingobium yanoikuyae SHJ.</title>
        <authorList>
            <person name="Feng L."/>
        </authorList>
    </citation>
    <scope>NUCLEOTIDE SEQUENCE [LARGE SCALE GENOMIC DNA]</scope>
    <source>
        <strain evidence="3 4">SHJ</strain>
    </source>
</reference>
<accession>A0A2D1QXB9</accession>
<gene>
    <name evidence="3" type="ORF">BV87_01790</name>
</gene>
<dbReference type="InterPro" id="IPR036388">
    <property type="entry name" value="WH-like_DNA-bd_sf"/>
</dbReference>
<dbReference type="InterPro" id="IPR000835">
    <property type="entry name" value="HTH_MarR-typ"/>
</dbReference>
<evidence type="ECO:0000313" key="4">
    <source>
        <dbReference type="Proteomes" id="UP000037029"/>
    </source>
</evidence>
<name>A0A2D1QXB9_SPHYA</name>
<evidence type="ECO:0000259" key="2">
    <source>
        <dbReference type="Pfam" id="PF01047"/>
    </source>
</evidence>
<feature type="domain" description="HTH marR-type" evidence="2">
    <location>
        <begin position="84"/>
        <end position="128"/>
    </location>
</feature>
<dbReference type="RefSeq" id="WP_037490798.1">
    <property type="nucleotide sequence ID" value="NZ_CP020925.1"/>
</dbReference>
<dbReference type="Proteomes" id="UP000037029">
    <property type="component" value="Chromosome"/>
</dbReference>
<dbReference type="AlphaFoldDB" id="A0A2D1QXB9"/>
<dbReference type="GO" id="GO:0003700">
    <property type="term" value="F:DNA-binding transcription factor activity"/>
    <property type="evidence" value="ECO:0007669"/>
    <property type="project" value="InterPro"/>
</dbReference>
<evidence type="ECO:0000256" key="1">
    <source>
        <dbReference type="SAM" id="MobiDB-lite"/>
    </source>
</evidence>
<sequence>MTDQPRKALRPGNMAAPGKPARMLAGTKRRRVPRAPTPLEDEMGARFIRSIGEMRRRRADHAALVQSAEPAWDIMLDIYACALERIDLSVTAVGIAAGIAPATAQRWIKKLAALGVIERLADPRDRRRKLVRLSPAALAAMHHWQTEARAILEQIVRREEPS</sequence>
<dbReference type="InterPro" id="IPR036390">
    <property type="entry name" value="WH_DNA-bd_sf"/>
</dbReference>
<feature type="region of interest" description="Disordered" evidence="1">
    <location>
        <begin position="1"/>
        <end position="35"/>
    </location>
</feature>
<dbReference type="Pfam" id="PF01047">
    <property type="entry name" value="MarR"/>
    <property type="match status" value="1"/>
</dbReference>
<protein>
    <submittedName>
        <fullName evidence="3">MarR family transcriptional regulator</fullName>
    </submittedName>
</protein>
<evidence type="ECO:0000313" key="3">
    <source>
        <dbReference type="EMBL" id="ATP17242.1"/>
    </source>
</evidence>
<dbReference type="SUPFAM" id="SSF46785">
    <property type="entry name" value="Winged helix' DNA-binding domain"/>
    <property type="match status" value="1"/>
</dbReference>
<dbReference type="Gene3D" id="1.10.10.10">
    <property type="entry name" value="Winged helix-like DNA-binding domain superfamily/Winged helix DNA-binding domain"/>
    <property type="match status" value="1"/>
</dbReference>
<organism evidence="3 4">
    <name type="scientific">Sphingobium yanoikuyae</name>
    <name type="common">Sphingomonas yanoikuyae</name>
    <dbReference type="NCBI Taxonomy" id="13690"/>
    <lineage>
        <taxon>Bacteria</taxon>
        <taxon>Pseudomonadati</taxon>
        <taxon>Pseudomonadota</taxon>
        <taxon>Alphaproteobacteria</taxon>
        <taxon>Sphingomonadales</taxon>
        <taxon>Sphingomonadaceae</taxon>
        <taxon>Sphingobium</taxon>
    </lineage>
</organism>